<feature type="domain" description="SF4 helicase" evidence="1">
    <location>
        <begin position="31"/>
        <end position="241"/>
    </location>
</feature>
<dbReference type="GO" id="GO:0005829">
    <property type="term" value="C:cytosol"/>
    <property type="evidence" value="ECO:0007669"/>
    <property type="project" value="TreeGrafter"/>
</dbReference>
<sequence>MTLPSWASDGPLASSLKSSTARLAIERKARVALAAKVIPFGVSYLDDCLGGIHPTDLIVISAASGAGKTTLGTLLAMSAASKHRRVAFFALEAYENEIEQRLLFARMCQIDARHGRRYDITFASWMMGQCGDVGWLEAKAADELDLSGLRTLYRKESFGADDITAQFLAIRSKVDLIILDHLHYVDYDGLSENAGLRKVVRAIRTAALEIQTPVIVIAHLRKRDAKTAGLIPPVDDIHGSSDIAKVATKIVVLAPMRGTQFAASPPYISNTVMQVIKDRYAGTNGFAAMMEYDLRSQSYLDRYVVYKPTWGNKDLDKVDPDKVPRWAKRAARTT</sequence>
<dbReference type="EMBL" id="LAZR01032307">
    <property type="protein sequence ID" value="KKL51273.1"/>
    <property type="molecule type" value="Genomic_DNA"/>
</dbReference>
<dbReference type="PANTHER" id="PTHR30153:SF2">
    <property type="entry name" value="REPLICATIVE DNA HELICASE"/>
    <property type="match status" value="1"/>
</dbReference>
<organism evidence="2">
    <name type="scientific">marine sediment metagenome</name>
    <dbReference type="NCBI Taxonomy" id="412755"/>
    <lineage>
        <taxon>unclassified sequences</taxon>
        <taxon>metagenomes</taxon>
        <taxon>ecological metagenomes</taxon>
    </lineage>
</organism>
<gene>
    <name evidence="2" type="ORF">LCGC14_2297130</name>
</gene>
<protein>
    <recommendedName>
        <fullName evidence="1">SF4 helicase domain-containing protein</fullName>
    </recommendedName>
</protein>
<dbReference type="InterPro" id="IPR007694">
    <property type="entry name" value="DNA_helicase_DnaB-like_C"/>
</dbReference>
<dbReference type="SUPFAM" id="SSF52540">
    <property type="entry name" value="P-loop containing nucleoside triphosphate hydrolases"/>
    <property type="match status" value="1"/>
</dbReference>
<proteinExistence type="predicted"/>
<reference evidence="2" key="1">
    <citation type="journal article" date="2015" name="Nature">
        <title>Complex archaea that bridge the gap between prokaryotes and eukaryotes.</title>
        <authorList>
            <person name="Spang A."/>
            <person name="Saw J.H."/>
            <person name="Jorgensen S.L."/>
            <person name="Zaremba-Niedzwiedzka K."/>
            <person name="Martijn J."/>
            <person name="Lind A.E."/>
            <person name="van Eijk R."/>
            <person name="Schleper C."/>
            <person name="Guy L."/>
            <person name="Ettema T.J."/>
        </authorList>
    </citation>
    <scope>NUCLEOTIDE SEQUENCE</scope>
</reference>
<accession>A0A0F9CPK8</accession>
<dbReference type="GO" id="GO:0006260">
    <property type="term" value="P:DNA replication"/>
    <property type="evidence" value="ECO:0007669"/>
    <property type="project" value="InterPro"/>
</dbReference>
<dbReference type="InterPro" id="IPR027417">
    <property type="entry name" value="P-loop_NTPase"/>
</dbReference>
<dbReference type="Gene3D" id="3.40.50.300">
    <property type="entry name" value="P-loop containing nucleotide triphosphate hydrolases"/>
    <property type="match status" value="1"/>
</dbReference>
<evidence type="ECO:0000313" key="2">
    <source>
        <dbReference type="EMBL" id="KKL51273.1"/>
    </source>
</evidence>
<dbReference type="PROSITE" id="PS51199">
    <property type="entry name" value="SF4_HELICASE"/>
    <property type="match status" value="1"/>
</dbReference>
<dbReference type="GO" id="GO:0003678">
    <property type="term" value="F:DNA helicase activity"/>
    <property type="evidence" value="ECO:0007669"/>
    <property type="project" value="InterPro"/>
</dbReference>
<name>A0A0F9CPK8_9ZZZZ</name>
<dbReference type="GO" id="GO:0005524">
    <property type="term" value="F:ATP binding"/>
    <property type="evidence" value="ECO:0007669"/>
    <property type="project" value="InterPro"/>
</dbReference>
<dbReference type="Pfam" id="PF03796">
    <property type="entry name" value="DnaB_C"/>
    <property type="match status" value="1"/>
</dbReference>
<evidence type="ECO:0000259" key="1">
    <source>
        <dbReference type="PROSITE" id="PS51199"/>
    </source>
</evidence>
<comment type="caution">
    <text evidence="2">The sequence shown here is derived from an EMBL/GenBank/DDBJ whole genome shotgun (WGS) entry which is preliminary data.</text>
</comment>
<dbReference type="AlphaFoldDB" id="A0A0F9CPK8"/>
<dbReference type="PANTHER" id="PTHR30153">
    <property type="entry name" value="REPLICATIVE DNA HELICASE DNAB"/>
    <property type="match status" value="1"/>
</dbReference>